<evidence type="ECO:0000313" key="3">
    <source>
        <dbReference type="EMBL" id="ANY20825.1"/>
    </source>
</evidence>
<dbReference type="InterPro" id="IPR009597">
    <property type="entry name" value="DUF1206"/>
</dbReference>
<feature type="transmembrane region" description="Helical" evidence="1">
    <location>
        <begin position="140"/>
        <end position="160"/>
    </location>
</feature>
<proteinExistence type="predicted"/>
<feature type="domain" description="DUF1206" evidence="2">
    <location>
        <begin position="14"/>
        <end position="78"/>
    </location>
</feature>
<keyword evidence="4" id="KW-1185">Reference proteome</keyword>
<evidence type="ECO:0000256" key="1">
    <source>
        <dbReference type="SAM" id="Phobius"/>
    </source>
</evidence>
<evidence type="ECO:0000259" key="2">
    <source>
        <dbReference type="Pfam" id="PF06724"/>
    </source>
</evidence>
<evidence type="ECO:0000313" key="4">
    <source>
        <dbReference type="Proteomes" id="UP000092932"/>
    </source>
</evidence>
<dbReference type="PATRIC" id="fig|692370.5.peg.2339"/>
<accession>A0A1B2AFL6</accession>
<feature type="transmembrane region" description="Helical" evidence="1">
    <location>
        <begin position="94"/>
        <end position="114"/>
    </location>
</feature>
<keyword evidence="1" id="KW-0472">Membrane</keyword>
<dbReference type="AlphaFoldDB" id="A0A1B2AFL6"/>
<protein>
    <recommendedName>
        <fullName evidence="2">DUF1206 domain-containing protein</fullName>
    </recommendedName>
</protein>
<reference evidence="3 4" key="1">
    <citation type="submission" date="2016-07" db="EMBL/GenBank/DDBJ databases">
        <title>Complete genome sequence of Altererythrobacter dongtanensis KCTC 22672, a type strain with esterase isolated from tidal flat.</title>
        <authorList>
            <person name="Cheng H."/>
            <person name="Wu Y.-H."/>
            <person name="Zhou P."/>
            <person name="Huo Y.-Y."/>
            <person name="Wang C.-S."/>
            <person name="Xu X.-W."/>
        </authorList>
    </citation>
    <scope>NUCLEOTIDE SEQUENCE [LARGE SCALE GENOMIC DNA]</scope>
    <source>
        <strain evidence="3 4">KCTC 22672</strain>
    </source>
</reference>
<keyword evidence="1" id="KW-1133">Transmembrane helix</keyword>
<dbReference type="STRING" id="692370.A6F68_02325"/>
<dbReference type="Proteomes" id="UP000092932">
    <property type="component" value="Chromosome"/>
</dbReference>
<feature type="domain" description="DUF1206" evidence="2">
    <location>
        <begin position="94"/>
        <end position="165"/>
    </location>
</feature>
<gene>
    <name evidence="3" type="ORF">A6F68_02325</name>
</gene>
<sequence>MVDKSEKFSWFVRLGYAARGVVYILLGYIALSTVGKADDGQAAVFDMMQDVPFGTPLLYLIALGLLAYAAFKAIDAATDIENHGDDAKGKAKRIGAAASAIAHTLLAWTAYQFASGTKQQSEGAGGQSQETASTLLSWDLGALALGIVGVGFIVGAAMQAKSAWTASFMKHIGGGAPRHVKPIGRAGHAARAIVFLLIGWSLVKSAWLSQSSEVKGLGEAIVALSGSGIYSLVAIGLIFFGVFSLITSRYRIIPDIQKGDLKPHL</sequence>
<dbReference type="Pfam" id="PF06724">
    <property type="entry name" value="DUF1206"/>
    <property type="match status" value="3"/>
</dbReference>
<feature type="transmembrane region" description="Helical" evidence="1">
    <location>
        <begin position="51"/>
        <end position="74"/>
    </location>
</feature>
<feature type="transmembrane region" description="Helical" evidence="1">
    <location>
        <begin position="12"/>
        <end position="31"/>
    </location>
</feature>
<dbReference type="RefSeq" id="WP_067680161.1">
    <property type="nucleotide sequence ID" value="NZ_CP016591.1"/>
</dbReference>
<dbReference type="KEGG" id="ado:A6F68_02325"/>
<name>A0A1B2AFL6_9SPHN</name>
<keyword evidence="1" id="KW-0812">Transmembrane</keyword>
<dbReference type="OrthoDB" id="5702018at2"/>
<feature type="domain" description="DUF1206" evidence="2">
    <location>
        <begin position="186"/>
        <end position="251"/>
    </location>
</feature>
<feature type="transmembrane region" description="Helical" evidence="1">
    <location>
        <begin position="188"/>
        <end position="208"/>
    </location>
</feature>
<dbReference type="EMBL" id="CP016591">
    <property type="protein sequence ID" value="ANY20825.1"/>
    <property type="molecule type" value="Genomic_DNA"/>
</dbReference>
<organism evidence="3 4">
    <name type="scientific">Tsuneonella dongtanensis</name>
    <dbReference type="NCBI Taxonomy" id="692370"/>
    <lineage>
        <taxon>Bacteria</taxon>
        <taxon>Pseudomonadati</taxon>
        <taxon>Pseudomonadota</taxon>
        <taxon>Alphaproteobacteria</taxon>
        <taxon>Sphingomonadales</taxon>
        <taxon>Erythrobacteraceae</taxon>
        <taxon>Tsuneonella</taxon>
    </lineage>
</organism>
<feature type="transmembrane region" description="Helical" evidence="1">
    <location>
        <begin position="220"/>
        <end position="246"/>
    </location>
</feature>